<feature type="region of interest" description="Disordered" evidence="2">
    <location>
        <begin position="233"/>
        <end position="309"/>
    </location>
</feature>
<evidence type="ECO:0000256" key="2">
    <source>
        <dbReference type="SAM" id="MobiDB-lite"/>
    </source>
</evidence>
<feature type="domain" description="Integrase catalytic" evidence="3">
    <location>
        <begin position="540"/>
        <end position="705"/>
    </location>
</feature>
<dbReference type="InterPro" id="IPR025724">
    <property type="entry name" value="GAG-pre-integrase_dom"/>
</dbReference>
<dbReference type="CDD" id="cd09272">
    <property type="entry name" value="RNase_HI_RT_Ty1"/>
    <property type="match status" value="1"/>
</dbReference>
<dbReference type="Proteomes" id="UP000000763">
    <property type="component" value="Chromosome 5"/>
</dbReference>
<dbReference type="InterPro" id="IPR057670">
    <property type="entry name" value="SH3_retrovirus"/>
</dbReference>
<dbReference type="Gene3D" id="3.30.420.10">
    <property type="entry name" value="Ribonuclease H-like superfamily/Ribonuclease H"/>
    <property type="match status" value="1"/>
</dbReference>
<reference evidence="5" key="2">
    <citation type="journal article" date="2008" name="Nucleic Acids Res.">
        <title>The rice annotation project database (RAP-DB): 2008 update.</title>
        <authorList>
            <consortium name="The rice annotation project (RAP)"/>
        </authorList>
    </citation>
    <scope>GENOME REANNOTATION</scope>
    <source>
        <strain evidence="5">cv. Nipponbare</strain>
    </source>
</reference>
<dbReference type="SUPFAM" id="SSF53098">
    <property type="entry name" value="Ribonuclease H-like"/>
    <property type="match status" value="1"/>
</dbReference>
<dbReference type="PROSITE" id="PS50994">
    <property type="entry name" value="INTEGRASE"/>
    <property type="match status" value="1"/>
</dbReference>
<keyword evidence="1" id="KW-0645">Protease</keyword>
<feature type="compositionally biased region" description="Polar residues" evidence="2">
    <location>
        <begin position="927"/>
        <end position="944"/>
    </location>
</feature>
<feature type="region of interest" description="Disordered" evidence="2">
    <location>
        <begin position="802"/>
        <end position="827"/>
    </location>
</feature>
<dbReference type="Pfam" id="PF13976">
    <property type="entry name" value="gag_pre-integrs"/>
    <property type="match status" value="1"/>
</dbReference>
<dbReference type="EMBL" id="AC136223">
    <property type="protein sequence ID" value="AAT93988.1"/>
    <property type="molecule type" value="Genomic_DNA"/>
</dbReference>
<keyword evidence="1" id="KW-0378">Hydrolase</keyword>
<dbReference type="Pfam" id="PF22936">
    <property type="entry name" value="Pol_BBD"/>
    <property type="match status" value="1"/>
</dbReference>
<accession>Q6ATH4</accession>
<evidence type="ECO:0000313" key="5">
    <source>
        <dbReference type="Proteomes" id="UP000000763"/>
    </source>
</evidence>
<feature type="compositionally biased region" description="Gly residues" evidence="2">
    <location>
        <begin position="267"/>
        <end position="285"/>
    </location>
</feature>
<dbReference type="InterPro" id="IPR043502">
    <property type="entry name" value="DNA/RNA_pol_sf"/>
</dbReference>
<evidence type="ECO:0000313" key="4">
    <source>
        <dbReference type="EMBL" id="AAT93988.1"/>
    </source>
</evidence>
<gene>
    <name evidence="4" type="ORF">OSJNBa0093E24.7</name>
</gene>
<dbReference type="Pfam" id="PF25597">
    <property type="entry name" value="SH3_retrovirus"/>
    <property type="match status" value="1"/>
</dbReference>
<dbReference type="PANTHER" id="PTHR11439:SF524">
    <property type="entry name" value="RNA-DIRECTED DNA POLYMERASE, PROTEIN KINASE RLK-PELLE-DLSV FAMILY"/>
    <property type="match status" value="1"/>
</dbReference>
<feature type="compositionally biased region" description="Low complexity" evidence="2">
    <location>
        <begin position="233"/>
        <end position="245"/>
    </location>
</feature>
<dbReference type="InterPro" id="IPR013103">
    <property type="entry name" value="RVT_2"/>
</dbReference>
<dbReference type="GO" id="GO:0003676">
    <property type="term" value="F:nucleic acid binding"/>
    <property type="evidence" value="ECO:0007669"/>
    <property type="project" value="InterPro"/>
</dbReference>
<feature type="compositionally biased region" description="Polar residues" evidence="2">
    <location>
        <begin position="286"/>
        <end position="303"/>
    </location>
</feature>
<dbReference type="InterPro" id="IPR001584">
    <property type="entry name" value="Integrase_cat-core"/>
</dbReference>
<dbReference type="SUPFAM" id="SSF56672">
    <property type="entry name" value="DNA/RNA polymerases"/>
    <property type="match status" value="1"/>
</dbReference>
<proteinExistence type="predicted"/>
<organism evidence="4 5">
    <name type="scientific">Oryza sativa subsp. japonica</name>
    <name type="common">Rice</name>
    <dbReference type="NCBI Taxonomy" id="39947"/>
    <lineage>
        <taxon>Eukaryota</taxon>
        <taxon>Viridiplantae</taxon>
        <taxon>Streptophyta</taxon>
        <taxon>Embryophyta</taxon>
        <taxon>Tracheophyta</taxon>
        <taxon>Spermatophyta</taxon>
        <taxon>Magnoliopsida</taxon>
        <taxon>Liliopsida</taxon>
        <taxon>Poales</taxon>
        <taxon>Poaceae</taxon>
        <taxon>BOP clade</taxon>
        <taxon>Oryzoideae</taxon>
        <taxon>Oryzeae</taxon>
        <taxon>Oryzinae</taxon>
        <taxon>Oryza</taxon>
        <taxon>Oryza sativa</taxon>
    </lineage>
</organism>
<feature type="region of interest" description="Disordered" evidence="2">
    <location>
        <begin position="925"/>
        <end position="944"/>
    </location>
</feature>
<sequence length="1480" mass="162051">MSSSTSGSSAGTTGDSAGAIVINPYATVNVKTHIPITLELKHPNFNRWKSFFTSMCGKFGLLAHIDGTAPARPEDPAWEQADCCVRGWLFGSVSDAILDVAMEPDQTARDLWVSIDDIFQANKEPRAIYLSHEFHSMTQGNLPIADYCQKVKTAVDALRDVGHPVSESQLVLNLLSGLNSRFSSTADNIAGAPVLPSFASARNTLLLKELRLANEHKVQAETAMVAAVSSASSCSSGTCATTTSSQPRGGGGGSNNGKHNQRRNGGRNNGGGGGNGRQNNSGGGSYENSASTWRPPSNPSNSAGLLGPYPQAHTAFASSYVSPPTPGWPPMPQVQPNWDQAGLVAALNQLSVNSPSPWVLDTGATSHMSSTDGILVTRLPNSHTFITVGNGHTIPVICRGTSFLPIGTTRFALKNILVAPSLVRNLLFVRQFTRDNKCSFEFDEFGFSVKDLPTRRVILRCNSRGDLYTLPTTVPAITAHSFLAKSSTLWHHRLGHPSPAAVQTLHKLAILSCTRSNNKLCHACHLGKHTRLSFSKSSSSTSSPFELVHCDVWTSPVLSLSGFKYYLVVLDDFTHFCWTFPLRHKSDVHQHLLEFVAYVKTQFSLPIRCFQADNGTKFVNHATTSFFASRGIVLRLSCPYTSPQNGKAERVLRTINKSIRTLLIQASMPPSYWAEALATATYLLNRRPSTSVRNSIPYQLLHNKLPDYSNLQVFGCLCYPNLSAMTSHKLSPRSAPYVFLGYSASHKGFRCLDISTRRLYISRHVVFDEKTFPFAAIPQDASSFDFLLQGFSIAVAPSSEVERPRFSSMTPSPEVEQPIPDDDTSGTELFQLLPGLRSSAAGRPLAGSPVDARLPGGCANDAANGSSSSNLSPVMDPPAASVVRPAPSEGPTTSLISPYRHTYLRRSQPAPTAIHRPIRASRAFHSATDQQQQTGHTMVTRSQTGHLRPIQRFTYTATHDVVSPVPSNYRSALADPNWRAATANEYKALVDNNTWRLVPRPPGANVVTGKWIFKHKFHSDGTLARHKARWVVRGYSQQHGIDYDETFSPVVKPATIHVVLSIAASRSWPIHQLDVKNAFLHGNLEETVYYQQPSGFVDPSAPNAVCLLQKSLYGLKQAPRAWYQRFATYIRQLGFTSSASNTSLFVYKDGDNIAYLLLYVDDIILTASSATLLHHITARLHSEFAMTDLGDLHFFLGISVTRSSDGLFLSQRQYVVDLLKRAGMSECHSTATPVDARSKLSATDGAPVSDPTEYRSLVGALQYLTLTRPELAYAVQQVCLFMHDPREPHLALIKRILRYIKGTLHIGLHLGTTPVDSLTAYSDADWAGCPDSHRSTSGYCVFLGDNLVSWSSKRQTTVSRSSAEAEYRAVAHAIAECCWLRQLLSELHISLTSATVVYCDNVSAVYMAANPVHHRRTKHIEIDIHFVREKVALGQVRVLHLPSSHQFADIMTKGLPVQLFTEFRSSLCVRDNPASTAGGY</sequence>
<feature type="region of interest" description="Disordered" evidence="2">
    <location>
        <begin position="857"/>
        <end position="896"/>
    </location>
</feature>
<dbReference type="Pfam" id="PF00665">
    <property type="entry name" value="rve"/>
    <property type="match status" value="1"/>
</dbReference>
<name>Q6ATH4_ORYSJ</name>
<dbReference type="InterPro" id="IPR054722">
    <property type="entry name" value="PolX-like_BBD"/>
</dbReference>
<dbReference type="Pfam" id="PF14223">
    <property type="entry name" value="Retrotran_gag_2"/>
    <property type="match status" value="1"/>
</dbReference>
<dbReference type="InterPro" id="IPR036397">
    <property type="entry name" value="RNaseH_sf"/>
</dbReference>
<protein>
    <submittedName>
        <fullName evidence="4">Polyprotein</fullName>
    </submittedName>
</protein>
<feature type="compositionally biased region" description="Low complexity" evidence="2">
    <location>
        <begin position="857"/>
        <end position="887"/>
    </location>
</feature>
<reference evidence="5" key="1">
    <citation type="journal article" date="2005" name="Nature">
        <title>The map-based sequence of the rice genome.</title>
        <authorList>
            <consortium name="International rice genome sequencing project (IRGSP)"/>
            <person name="Matsumoto T."/>
            <person name="Wu J."/>
            <person name="Kanamori H."/>
            <person name="Katayose Y."/>
            <person name="Fujisawa M."/>
            <person name="Namiki N."/>
            <person name="Mizuno H."/>
            <person name="Yamamoto K."/>
            <person name="Antonio B.A."/>
            <person name="Baba T."/>
            <person name="Sakata K."/>
            <person name="Nagamura Y."/>
            <person name="Aoki H."/>
            <person name="Arikawa K."/>
            <person name="Arita K."/>
            <person name="Bito T."/>
            <person name="Chiden Y."/>
            <person name="Fujitsuka N."/>
            <person name="Fukunaka R."/>
            <person name="Hamada M."/>
            <person name="Harada C."/>
            <person name="Hayashi A."/>
            <person name="Hijishita S."/>
            <person name="Honda M."/>
            <person name="Hosokawa S."/>
            <person name="Ichikawa Y."/>
            <person name="Idonuma A."/>
            <person name="Iijima M."/>
            <person name="Ikeda M."/>
            <person name="Ikeno M."/>
            <person name="Ito K."/>
            <person name="Ito S."/>
            <person name="Ito T."/>
            <person name="Ito Y."/>
            <person name="Ito Y."/>
            <person name="Iwabuchi A."/>
            <person name="Kamiya K."/>
            <person name="Karasawa W."/>
            <person name="Kurita K."/>
            <person name="Katagiri S."/>
            <person name="Kikuta A."/>
            <person name="Kobayashi H."/>
            <person name="Kobayashi N."/>
            <person name="Machita K."/>
            <person name="Maehara T."/>
            <person name="Masukawa M."/>
            <person name="Mizubayashi T."/>
            <person name="Mukai Y."/>
            <person name="Nagasaki H."/>
            <person name="Nagata Y."/>
            <person name="Naito S."/>
            <person name="Nakashima M."/>
            <person name="Nakama Y."/>
            <person name="Nakamichi Y."/>
            <person name="Nakamura M."/>
            <person name="Meguro A."/>
            <person name="Negishi M."/>
            <person name="Ohta I."/>
            <person name="Ohta T."/>
            <person name="Okamoto M."/>
            <person name="Ono N."/>
            <person name="Saji S."/>
            <person name="Sakaguchi M."/>
            <person name="Sakai K."/>
            <person name="Shibata M."/>
            <person name="Shimokawa T."/>
            <person name="Song J."/>
            <person name="Takazaki Y."/>
            <person name="Terasawa K."/>
            <person name="Tsugane M."/>
            <person name="Tsuji K."/>
            <person name="Ueda S."/>
            <person name="Waki K."/>
            <person name="Yamagata H."/>
            <person name="Yamamoto M."/>
            <person name="Yamamoto S."/>
            <person name="Yamane H."/>
            <person name="Yoshiki S."/>
            <person name="Yoshihara R."/>
            <person name="Yukawa K."/>
            <person name="Zhong H."/>
            <person name="Yano M."/>
            <person name="Yuan Q."/>
            <person name="Ouyang S."/>
            <person name="Liu J."/>
            <person name="Jones K.M."/>
            <person name="Gansberger K."/>
            <person name="Moffat K."/>
            <person name="Hill J."/>
            <person name="Bera J."/>
            <person name="Fadrosh D."/>
            <person name="Jin S."/>
            <person name="Johri S."/>
            <person name="Kim M."/>
            <person name="Overton L."/>
            <person name="Reardon M."/>
            <person name="Tsitrin T."/>
            <person name="Vuong H."/>
            <person name="Weaver B."/>
            <person name="Ciecko A."/>
            <person name="Tallon L."/>
            <person name="Jackson J."/>
            <person name="Pai G."/>
            <person name="Aken S.V."/>
            <person name="Utterback T."/>
            <person name="Reidmuller S."/>
            <person name="Feldblyum T."/>
            <person name="Hsiao J."/>
            <person name="Zismann V."/>
            <person name="Iobst S."/>
            <person name="de Vazeille A.R."/>
            <person name="Buell C.R."/>
            <person name="Ying K."/>
            <person name="Li Y."/>
            <person name="Lu T."/>
            <person name="Huang Y."/>
            <person name="Zhao Q."/>
            <person name="Feng Q."/>
            <person name="Zhang L."/>
            <person name="Zhu J."/>
            <person name="Weng Q."/>
            <person name="Mu J."/>
            <person name="Lu Y."/>
            <person name="Fan D."/>
            <person name="Liu Y."/>
            <person name="Guan J."/>
            <person name="Zhang Y."/>
            <person name="Yu S."/>
            <person name="Liu X."/>
            <person name="Zhang Y."/>
            <person name="Hong G."/>
            <person name="Han B."/>
            <person name="Choisne N."/>
            <person name="Demange N."/>
            <person name="Orjeda G."/>
            <person name="Samain S."/>
            <person name="Cattolico L."/>
            <person name="Pelletier E."/>
            <person name="Couloux A."/>
            <person name="Segurens B."/>
            <person name="Wincker P."/>
            <person name="D'Hont A."/>
            <person name="Scarpelli C."/>
            <person name="Weissenbach J."/>
            <person name="Salanoubat M."/>
            <person name="Quetier F."/>
            <person name="Yu Y."/>
            <person name="Kim H.R."/>
            <person name="Rambo T."/>
            <person name="Currie J."/>
            <person name="Collura K."/>
            <person name="Luo M."/>
            <person name="Yang T."/>
            <person name="Ammiraju J.S.S."/>
            <person name="Engler F."/>
            <person name="Soderlund C."/>
            <person name="Wing R.A."/>
            <person name="Palmer L.E."/>
            <person name="de la Bastide M."/>
            <person name="Spiegel L."/>
            <person name="Nascimento L."/>
            <person name="Zutavern T."/>
            <person name="O'Shaughnessy A."/>
            <person name="Dike S."/>
            <person name="Dedhia N."/>
            <person name="Preston R."/>
            <person name="Balija V."/>
            <person name="McCombie W.R."/>
            <person name="Chow T."/>
            <person name="Chen H."/>
            <person name="Chung M."/>
            <person name="Chen C."/>
            <person name="Shaw J."/>
            <person name="Wu H."/>
            <person name="Hsiao K."/>
            <person name="Chao Y."/>
            <person name="Chu M."/>
            <person name="Cheng C."/>
            <person name="Hour A."/>
            <person name="Lee P."/>
            <person name="Lin S."/>
            <person name="Lin Y."/>
            <person name="Liou J."/>
            <person name="Liu S."/>
            <person name="Hsing Y."/>
            <person name="Raghuvanshi S."/>
            <person name="Mohanty A."/>
            <person name="Bharti A.K."/>
            <person name="Gaur A."/>
            <person name="Gupta V."/>
            <person name="Kumar D."/>
            <person name="Ravi V."/>
            <person name="Vij S."/>
            <person name="Kapur A."/>
            <person name="Khurana P."/>
            <person name="Khurana P."/>
            <person name="Khurana J.P."/>
            <person name="Tyagi A.K."/>
            <person name="Gaikwad K."/>
            <person name="Singh A."/>
            <person name="Dalal V."/>
            <person name="Srivastava S."/>
            <person name="Dixit A."/>
            <person name="Pal A.K."/>
            <person name="Ghazi I.A."/>
            <person name="Yadav M."/>
            <person name="Pandit A."/>
            <person name="Bhargava A."/>
            <person name="Sureshbabu K."/>
            <person name="Batra K."/>
            <person name="Sharma T.R."/>
            <person name="Mohapatra T."/>
            <person name="Singh N.K."/>
            <person name="Messing J."/>
            <person name="Nelson A.B."/>
            <person name="Fuks G."/>
            <person name="Kavchok S."/>
            <person name="Keizer G."/>
            <person name="Linton E."/>
            <person name="Llaca V."/>
            <person name="Song R."/>
            <person name="Tanyolac B."/>
            <person name="Young S."/>
            <person name="Ho-Il K."/>
            <person name="Hahn J.H."/>
            <person name="Sangsakoo G."/>
            <person name="Vanavichit A."/>
            <person name="de Mattos Luiz.A.T."/>
            <person name="Zimmer P.D."/>
            <person name="Malone G."/>
            <person name="Dellagostin O."/>
            <person name="de Oliveira A.C."/>
            <person name="Bevan M."/>
            <person name="Bancroft I."/>
            <person name="Minx P."/>
            <person name="Cordum H."/>
            <person name="Wilson R."/>
            <person name="Cheng Z."/>
            <person name="Jin W."/>
            <person name="Jiang J."/>
            <person name="Leong S.A."/>
            <person name="Iwama H."/>
            <person name="Gojobori T."/>
            <person name="Itoh T."/>
            <person name="Niimura Y."/>
            <person name="Fujii Y."/>
            <person name="Habara T."/>
            <person name="Sakai H."/>
            <person name="Sato Y."/>
            <person name="Wilson G."/>
            <person name="Kumar K."/>
            <person name="McCouch S."/>
            <person name="Juretic N."/>
            <person name="Hoen D."/>
            <person name="Wright S."/>
            <person name="Bruskiewich R."/>
            <person name="Bureau T."/>
            <person name="Miyao A."/>
            <person name="Hirochika H."/>
            <person name="Nishikawa T."/>
            <person name="Kadowaki K."/>
            <person name="Sugiura M."/>
            <person name="Burr B."/>
            <person name="Sasaki T."/>
        </authorList>
    </citation>
    <scope>NUCLEOTIDE SEQUENCE [LARGE SCALE GENOMIC DNA]</scope>
    <source>
        <strain evidence="5">cv. Nipponbare</strain>
    </source>
</reference>
<dbReference type="PANTHER" id="PTHR11439">
    <property type="entry name" value="GAG-POL-RELATED RETROTRANSPOSON"/>
    <property type="match status" value="1"/>
</dbReference>
<dbReference type="GO" id="GO:0015074">
    <property type="term" value="P:DNA integration"/>
    <property type="evidence" value="ECO:0007669"/>
    <property type="project" value="InterPro"/>
</dbReference>
<dbReference type="InterPro" id="IPR012337">
    <property type="entry name" value="RNaseH-like_sf"/>
</dbReference>
<dbReference type="Pfam" id="PF07727">
    <property type="entry name" value="RVT_2"/>
    <property type="match status" value="1"/>
</dbReference>
<evidence type="ECO:0000259" key="3">
    <source>
        <dbReference type="PROSITE" id="PS50994"/>
    </source>
</evidence>
<keyword evidence="1" id="KW-0064">Aspartyl protease</keyword>
<evidence type="ECO:0000256" key="1">
    <source>
        <dbReference type="ARBA" id="ARBA00022750"/>
    </source>
</evidence>
<dbReference type="GO" id="GO:0004190">
    <property type="term" value="F:aspartic-type endopeptidase activity"/>
    <property type="evidence" value="ECO:0007669"/>
    <property type="project" value="UniProtKB-KW"/>
</dbReference>